<dbReference type="EMBL" id="JAGDFM010000085">
    <property type="protein sequence ID" value="KAG7387129.1"/>
    <property type="molecule type" value="Genomic_DNA"/>
</dbReference>
<dbReference type="Proteomes" id="UP000694044">
    <property type="component" value="Unassembled WGS sequence"/>
</dbReference>
<evidence type="ECO:0000256" key="1">
    <source>
        <dbReference type="ARBA" id="ARBA00004141"/>
    </source>
</evidence>
<comment type="subcellular location">
    <subcellularLocation>
        <location evidence="1">Membrane</location>
        <topology evidence="1">Multi-pass membrane protein</topology>
    </subcellularLocation>
</comment>
<evidence type="ECO:0000256" key="2">
    <source>
        <dbReference type="ARBA" id="ARBA00022692"/>
    </source>
</evidence>
<dbReference type="OrthoDB" id="448280at2759"/>
<sequence>MTPHHTKTFYQKKESEKLAHNGIRRKMATIIFEAGVIFHSLVVGLDPGVSTGSEFTTLLTALCFHQFFEGVAVGNSALGSIEAPSRLLLVNFLFSITTPLAKHLASRFTARGILLYTGLVELLTYNMTTNQKFLARSTSQRLTLYTCLWLSAGLMALIRRWA</sequence>
<dbReference type="InterPro" id="IPR003689">
    <property type="entry name" value="ZIP"/>
</dbReference>
<accession>A0A8T1W5J5</accession>
<keyword evidence="2" id="KW-0812">Transmembrane</keyword>
<dbReference type="PANTHER" id="PTHR11040">
    <property type="entry name" value="ZINC/IRON TRANSPORTER"/>
    <property type="match status" value="1"/>
</dbReference>
<evidence type="ECO:0000313" key="6">
    <source>
        <dbReference type="Proteomes" id="UP000694044"/>
    </source>
</evidence>
<protein>
    <submittedName>
        <fullName evidence="5">High-affinity Zn(2+) transporter zrt1</fullName>
    </submittedName>
</protein>
<organism evidence="5 6">
    <name type="scientific">Phytophthora pseudosyringae</name>
    <dbReference type="NCBI Taxonomy" id="221518"/>
    <lineage>
        <taxon>Eukaryota</taxon>
        <taxon>Sar</taxon>
        <taxon>Stramenopiles</taxon>
        <taxon>Oomycota</taxon>
        <taxon>Peronosporomycetes</taxon>
        <taxon>Peronosporales</taxon>
        <taxon>Peronosporaceae</taxon>
        <taxon>Phytophthora</taxon>
    </lineage>
</organism>
<gene>
    <name evidence="5" type="primary">ZRT1_5</name>
    <name evidence="5" type="ORF">PHYPSEUDO_014649</name>
</gene>
<dbReference type="PANTHER" id="PTHR11040:SF44">
    <property type="entry name" value="PROTEIN ZNTC-RELATED"/>
    <property type="match status" value="1"/>
</dbReference>
<dbReference type="GO" id="GO:0005886">
    <property type="term" value="C:plasma membrane"/>
    <property type="evidence" value="ECO:0007669"/>
    <property type="project" value="TreeGrafter"/>
</dbReference>
<evidence type="ECO:0000256" key="3">
    <source>
        <dbReference type="ARBA" id="ARBA00022989"/>
    </source>
</evidence>
<evidence type="ECO:0000256" key="4">
    <source>
        <dbReference type="ARBA" id="ARBA00023136"/>
    </source>
</evidence>
<reference evidence="5" key="1">
    <citation type="submission" date="2021-02" db="EMBL/GenBank/DDBJ databases">
        <authorList>
            <person name="Palmer J.M."/>
        </authorList>
    </citation>
    <scope>NUCLEOTIDE SEQUENCE</scope>
    <source>
        <strain evidence="5">SCRP734</strain>
    </source>
</reference>
<keyword evidence="3" id="KW-1133">Transmembrane helix</keyword>
<dbReference type="GO" id="GO:0005385">
    <property type="term" value="F:zinc ion transmembrane transporter activity"/>
    <property type="evidence" value="ECO:0007669"/>
    <property type="project" value="TreeGrafter"/>
</dbReference>
<dbReference type="AlphaFoldDB" id="A0A8T1W5J5"/>
<proteinExistence type="predicted"/>
<dbReference type="Pfam" id="PF02535">
    <property type="entry name" value="Zip"/>
    <property type="match status" value="1"/>
</dbReference>
<keyword evidence="4" id="KW-0472">Membrane</keyword>
<evidence type="ECO:0000313" key="5">
    <source>
        <dbReference type="EMBL" id="KAG7387129.1"/>
    </source>
</evidence>
<comment type="caution">
    <text evidence="5">The sequence shown here is derived from an EMBL/GenBank/DDBJ whole genome shotgun (WGS) entry which is preliminary data.</text>
</comment>
<keyword evidence="6" id="KW-1185">Reference proteome</keyword>
<name>A0A8T1W5J5_9STRA</name>